<dbReference type="HOGENOM" id="CLU_037855_1_0_6"/>
<dbReference type="OrthoDB" id="5698243at2"/>
<feature type="transmembrane region" description="Helical" evidence="1">
    <location>
        <begin position="167"/>
        <end position="187"/>
    </location>
</feature>
<dbReference type="KEGG" id="hch:HCH_02671"/>
<keyword evidence="3" id="KW-1185">Reference proteome</keyword>
<proteinExistence type="predicted"/>
<dbReference type="InterPro" id="IPR011990">
    <property type="entry name" value="TPR-like_helical_dom_sf"/>
</dbReference>
<feature type="transmembrane region" description="Helical" evidence="1">
    <location>
        <begin position="137"/>
        <end position="161"/>
    </location>
</feature>
<evidence type="ECO:0000313" key="2">
    <source>
        <dbReference type="EMBL" id="ABC29459.1"/>
    </source>
</evidence>
<feature type="transmembrane region" description="Helical" evidence="1">
    <location>
        <begin position="95"/>
        <end position="116"/>
    </location>
</feature>
<evidence type="ECO:0008006" key="4">
    <source>
        <dbReference type="Google" id="ProtNLM"/>
    </source>
</evidence>
<evidence type="ECO:0000313" key="3">
    <source>
        <dbReference type="Proteomes" id="UP000000238"/>
    </source>
</evidence>
<dbReference type="eggNOG" id="COG1729">
    <property type="taxonomic scope" value="Bacteria"/>
</dbReference>
<feature type="transmembrane region" description="Helical" evidence="1">
    <location>
        <begin position="68"/>
        <end position="89"/>
    </location>
</feature>
<gene>
    <name evidence="2" type="ordered locus">HCH_02671</name>
</gene>
<dbReference type="RefSeq" id="WP_011396528.1">
    <property type="nucleotide sequence ID" value="NC_007645.1"/>
</dbReference>
<feature type="transmembrane region" description="Helical" evidence="1">
    <location>
        <begin position="208"/>
        <end position="228"/>
    </location>
</feature>
<accession>Q2SIR5</accession>
<name>Q2SIR5_HAHCH</name>
<dbReference type="Proteomes" id="UP000000238">
    <property type="component" value="Chromosome"/>
</dbReference>
<keyword evidence="1" id="KW-1133">Transmembrane helix</keyword>
<dbReference type="AlphaFoldDB" id="Q2SIR5"/>
<dbReference type="STRING" id="349521.HCH_02671"/>
<evidence type="ECO:0000256" key="1">
    <source>
        <dbReference type="SAM" id="Phobius"/>
    </source>
</evidence>
<protein>
    <recommendedName>
        <fullName evidence="4">B box-type domain-containing protein</fullName>
    </recommendedName>
</protein>
<organism evidence="2 3">
    <name type="scientific">Hahella chejuensis (strain KCTC 2396)</name>
    <dbReference type="NCBI Taxonomy" id="349521"/>
    <lineage>
        <taxon>Bacteria</taxon>
        <taxon>Pseudomonadati</taxon>
        <taxon>Pseudomonadota</taxon>
        <taxon>Gammaproteobacteria</taxon>
        <taxon>Oceanospirillales</taxon>
        <taxon>Hahellaceae</taxon>
        <taxon>Hahella</taxon>
    </lineage>
</organism>
<sequence length="487" mass="53819">MDVYCRYHPTHGANWQCLGCHVQLCGSCVPVKPGKGAATCPLCQQVMRYSAEGSAAEVTPFWQRLNDFFAYPMAKDPMILVVICTLVPLALGKDLISLIIAIALFCAQVKYMYSVIETTSKGVLKPPELLSAFSGGGLLLVIQQTLIFIAFGALIVVSGIWGGSFLMVLAIAFSALVLPASIMLLAIEGNVVDALHPTRLIGFISSIGWPYFVLYGYLLLLFLGLGAAQDFVLSNFSQTLGFPLAGFISSYFMLVIFNMLGYLLFQYQHRLGLAPDEALDAPPQNPEALAQRNDKLAMAEIDINLKEGRYEAAAGLLRNLYKRKPHDLVVLDRLYKLLLETNAWPELLKTSKPVLQMLADAGRIHELKLMLRGLYGHFPDYTISDETLLYNVAQSLYHSGDYRLTLKLLQGFNSRFPESAHAADAIIVMARTLANGLHRADKAKEYLLYVQKHYPDHSATPEIPAWIEAMAKNGRLPEPVAKFGLSQ</sequence>
<reference evidence="2 3" key="1">
    <citation type="journal article" date="2005" name="Nucleic Acids Res.">
        <title>Genomic blueprint of Hahella chejuensis, a marine microbe producing an algicidal agent.</title>
        <authorList>
            <person name="Jeong H."/>
            <person name="Yim J.H."/>
            <person name="Lee C."/>
            <person name="Choi S.-H."/>
            <person name="Park Y.K."/>
            <person name="Yoon S.H."/>
            <person name="Hur C.-G."/>
            <person name="Kang H.-Y."/>
            <person name="Kim D."/>
            <person name="Lee H.H."/>
            <person name="Park K.H."/>
            <person name="Park S.-H."/>
            <person name="Park H.-S."/>
            <person name="Lee H.K."/>
            <person name="Oh T.K."/>
            <person name="Kim J.F."/>
        </authorList>
    </citation>
    <scope>NUCLEOTIDE SEQUENCE [LARGE SCALE GENOMIC DNA]</scope>
    <source>
        <strain evidence="2 3">KCTC 2396</strain>
    </source>
</reference>
<dbReference type="Gene3D" id="1.25.40.10">
    <property type="entry name" value="Tetratricopeptide repeat domain"/>
    <property type="match status" value="1"/>
</dbReference>
<feature type="transmembrane region" description="Helical" evidence="1">
    <location>
        <begin position="240"/>
        <end position="265"/>
    </location>
</feature>
<dbReference type="EMBL" id="CP000155">
    <property type="protein sequence ID" value="ABC29459.1"/>
    <property type="molecule type" value="Genomic_DNA"/>
</dbReference>
<keyword evidence="1" id="KW-0812">Transmembrane</keyword>
<keyword evidence="1" id="KW-0472">Membrane</keyword>